<gene>
    <name evidence="4" type="ORF">CONLIGDRAFT_621485</name>
</gene>
<dbReference type="InterPro" id="IPR036291">
    <property type="entry name" value="NAD(P)-bd_dom_sf"/>
</dbReference>
<dbReference type="EMBL" id="KV875101">
    <property type="protein sequence ID" value="OIW25643.1"/>
    <property type="molecule type" value="Genomic_DNA"/>
</dbReference>
<dbReference type="AlphaFoldDB" id="A0A1J7IED3"/>
<dbReference type="PANTHER" id="PTHR42748">
    <property type="entry name" value="NITROGEN METABOLITE REPRESSION PROTEIN NMRA FAMILY MEMBER"/>
    <property type="match status" value="1"/>
</dbReference>
<dbReference type="Gene3D" id="3.90.25.10">
    <property type="entry name" value="UDP-galactose 4-epimerase, domain 1"/>
    <property type="match status" value="1"/>
</dbReference>
<dbReference type="InterPro" id="IPR008030">
    <property type="entry name" value="NmrA-like"/>
</dbReference>
<dbReference type="Pfam" id="PF05368">
    <property type="entry name" value="NmrA"/>
    <property type="match status" value="1"/>
</dbReference>
<keyword evidence="5" id="KW-1185">Reference proteome</keyword>
<evidence type="ECO:0000313" key="5">
    <source>
        <dbReference type="Proteomes" id="UP000182658"/>
    </source>
</evidence>
<sequence>MAEQKKVFVIGGTGAQGIPVVQGLAQDGKYAVRVLTRDPSSRRAKELAAIGPNVEIVAGSFMSEADLRAGFARCWGAFVNIDGFATGEAMEMYWTIRCYELAIEAGIKFYVHGNIDFGLKNMGYDPKFRDGHCDGKRRMGEWIQMSNAANKGKPWYDMKIALLTVGPYIEMSLSPRTPMQPHVERDEAGDEVLTWRLPLGKDGAAPHASLDDLEFYTRWLFDDPDRADGMDLKTGIDHINYADMAAAFTKVTGRKARYIPVTLVEFFQEPYWASVAEKPCGYLVDPDSPAKMTMRENFTGWWTQYQHSGGNKGPCQRDYAFLDEIFPGRIRTAEEFFRREDEKARKRGKGSLWDSVVNDPTLVLKIHEDYAPLK</sequence>
<dbReference type="STRING" id="1408157.A0A1J7IED3"/>
<name>A0A1J7IED3_9PEZI</name>
<evidence type="ECO:0000256" key="1">
    <source>
        <dbReference type="ARBA" id="ARBA00006328"/>
    </source>
</evidence>
<proteinExistence type="inferred from homology"/>
<dbReference type="PANTHER" id="PTHR42748:SF14">
    <property type="entry name" value="SNOAL-LIKE DOMAIN-CONTAINING PROTEIN"/>
    <property type="match status" value="1"/>
</dbReference>
<dbReference type="GO" id="GO:0005634">
    <property type="term" value="C:nucleus"/>
    <property type="evidence" value="ECO:0007669"/>
    <property type="project" value="TreeGrafter"/>
</dbReference>
<reference evidence="4 5" key="1">
    <citation type="submission" date="2016-10" db="EMBL/GenBank/DDBJ databases">
        <title>Draft genome sequence of Coniochaeta ligniaria NRRL30616, a lignocellulolytic fungus for bioabatement of inhibitors in plant biomass hydrolysates.</title>
        <authorList>
            <consortium name="DOE Joint Genome Institute"/>
            <person name="Jimenez D.J."/>
            <person name="Hector R.E."/>
            <person name="Riley R."/>
            <person name="Sun H."/>
            <person name="Grigoriev I.V."/>
            <person name="Van Elsas J.D."/>
            <person name="Nichols N.N."/>
        </authorList>
    </citation>
    <scope>NUCLEOTIDE SEQUENCE [LARGE SCALE GENOMIC DNA]</scope>
    <source>
        <strain evidence="4 5">NRRL 30616</strain>
    </source>
</reference>
<comment type="similarity">
    <text evidence="1">Belongs to the NmrA-type oxidoreductase family.</text>
</comment>
<accession>A0A1J7IED3</accession>
<dbReference type="Proteomes" id="UP000182658">
    <property type="component" value="Unassembled WGS sequence"/>
</dbReference>
<dbReference type="InterPro" id="IPR051164">
    <property type="entry name" value="NmrA-like_oxidored"/>
</dbReference>
<protein>
    <submittedName>
        <fullName evidence="4">NmrA-like family protein</fullName>
    </submittedName>
</protein>
<dbReference type="SUPFAM" id="SSF51735">
    <property type="entry name" value="NAD(P)-binding Rossmann-fold domains"/>
    <property type="match status" value="1"/>
</dbReference>
<dbReference type="InParanoid" id="A0A1J7IED3"/>
<organism evidence="4 5">
    <name type="scientific">Coniochaeta ligniaria NRRL 30616</name>
    <dbReference type="NCBI Taxonomy" id="1408157"/>
    <lineage>
        <taxon>Eukaryota</taxon>
        <taxon>Fungi</taxon>
        <taxon>Dikarya</taxon>
        <taxon>Ascomycota</taxon>
        <taxon>Pezizomycotina</taxon>
        <taxon>Sordariomycetes</taxon>
        <taxon>Sordariomycetidae</taxon>
        <taxon>Coniochaetales</taxon>
        <taxon>Coniochaetaceae</taxon>
        <taxon>Coniochaeta</taxon>
    </lineage>
</organism>
<keyword evidence="2" id="KW-0521">NADP</keyword>
<evidence type="ECO:0000259" key="3">
    <source>
        <dbReference type="Pfam" id="PF05368"/>
    </source>
</evidence>
<dbReference type="Gene3D" id="3.40.50.720">
    <property type="entry name" value="NAD(P)-binding Rossmann-like Domain"/>
    <property type="match status" value="1"/>
</dbReference>
<evidence type="ECO:0000313" key="4">
    <source>
        <dbReference type="EMBL" id="OIW25643.1"/>
    </source>
</evidence>
<evidence type="ECO:0000256" key="2">
    <source>
        <dbReference type="ARBA" id="ARBA00022857"/>
    </source>
</evidence>
<feature type="domain" description="NmrA-like" evidence="3">
    <location>
        <begin position="4"/>
        <end position="269"/>
    </location>
</feature>
<dbReference type="OrthoDB" id="300709at2759"/>